<name>A0A0A3IX90_9BACL</name>
<keyword evidence="1" id="KW-1133">Transmembrane helix</keyword>
<keyword evidence="3" id="KW-1185">Reference proteome</keyword>
<reference evidence="2 3" key="1">
    <citation type="submission" date="2014-02" db="EMBL/GenBank/DDBJ databases">
        <title>Draft genome sequence of Lysinibacillus massiliensis CCUG 49529.</title>
        <authorList>
            <person name="Zhang F."/>
            <person name="Wang G."/>
            <person name="Zhang L."/>
        </authorList>
    </citation>
    <scope>NUCLEOTIDE SEQUENCE [LARGE SCALE GENOMIC DNA]</scope>
    <source>
        <strain evidence="2 3">CCUG 49529</strain>
    </source>
</reference>
<dbReference type="Proteomes" id="UP000030595">
    <property type="component" value="Unassembled WGS sequence"/>
</dbReference>
<feature type="transmembrane region" description="Helical" evidence="1">
    <location>
        <begin position="17"/>
        <end position="36"/>
    </location>
</feature>
<comment type="caution">
    <text evidence="2">The sequence shown here is derived from an EMBL/GenBank/DDBJ whole genome shotgun (WGS) entry which is preliminary data.</text>
</comment>
<sequence>MESRVEVMRQNRRGVGVYFRVFVIISVILLGACTNIRNVISEDEAKQIVLDNHYSHNGKTEILSVELKNNKYYIEWEIKDNCERGKDSVNKEGKVEIVEAQICSTS</sequence>
<protein>
    <recommendedName>
        <fullName evidence="4">Lipoprotein</fullName>
    </recommendedName>
</protein>
<keyword evidence="1" id="KW-0472">Membrane</keyword>
<keyword evidence="1" id="KW-0812">Transmembrane</keyword>
<accession>A0A0A3IX90</accession>
<evidence type="ECO:0000313" key="3">
    <source>
        <dbReference type="Proteomes" id="UP000030595"/>
    </source>
</evidence>
<evidence type="ECO:0008006" key="4">
    <source>
        <dbReference type="Google" id="ProtNLM"/>
    </source>
</evidence>
<dbReference type="eggNOG" id="ENOG5033CT7">
    <property type="taxonomic scope" value="Bacteria"/>
</dbReference>
<proteinExistence type="predicted"/>
<dbReference type="PROSITE" id="PS51257">
    <property type="entry name" value="PROKAR_LIPOPROTEIN"/>
    <property type="match status" value="1"/>
</dbReference>
<gene>
    <name evidence="2" type="ORF">CD30_17120</name>
</gene>
<organism evidence="2 3">
    <name type="scientific">Ureibacillus massiliensis 4400831 = CIP 108448 = CCUG 49529</name>
    <dbReference type="NCBI Taxonomy" id="1211035"/>
    <lineage>
        <taxon>Bacteria</taxon>
        <taxon>Bacillati</taxon>
        <taxon>Bacillota</taxon>
        <taxon>Bacilli</taxon>
        <taxon>Bacillales</taxon>
        <taxon>Caryophanaceae</taxon>
        <taxon>Ureibacillus</taxon>
    </lineage>
</organism>
<dbReference type="OrthoDB" id="2428465at2"/>
<evidence type="ECO:0000313" key="2">
    <source>
        <dbReference type="EMBL" id="KGR89384.1"/>
    </source>
</evidence>
<dbReference type="AlphaFoldDB" id="A0A0A3IX90"/>
<dbReference type="EMBL" id="JPVQ01000048">
    <property type="protein sequence ID" value="KGR89384.1"/>
    <property type="molecule type" value="Genomic_DNA"/>
</dbReference>
<evidence type="ECO:0000256" key="1">
    <source>
        <dbReference type="SAM" id="Phobius"/>
    </source>
</evidence>